<keyword evidence="2" id="KW-1133">Transmembrane helix</keyword>
<accession>A0ABW2V320</accession>
<dbReference type="NCBIfam" id="NF040535">
    <property type="entry name" value="LiaF_C_term"/>
    <property type="match status" value="1"/>
</dbReference>
<feature type="domain" description="Cell wall-active antibiotics response LiaF-like C-terminal" evidence="3">
    <location>
        <begin position="280"/>
        <end position="383"/>
    </location>
</feature>
<name>A0ABW2V320_9BACL</name>
<dbReference type="EMBL" id="JBHTGQ010000018">
    <property type="protein sequence ID" value="MFC7749948.1"/>
    <property type="molecule type" value="Genomic_DNA"/>
</dbReference>
<reference evidence="6" key="1">
    <citation type="journal article" date="2019" name="Int. J. Syst. Evol. Microbiol.">
        <title>The Global Catalogue of Microorganisms (GCM) 10K type strain sequencing project: providing services to taxonomists for standard genome sequencing and annotation.</title>
        <authorList>
            <consortium name="The Broad Institute Genomics Platform"/>
            <consortium name="The Broad Institute Genome Sequencing Center for Infectious Disease"/>
            <person name="Wu L."/>
            <person name="Ma J."/>
        </authorList>
    </citation>
    <scope>NUCLEOTIDE SEQUENCE [LARGE SCALE GENOMIC DNA]</scope>
    <source>
        <strain evidence="6">JCM 18657</strain>
    </source>
</reference>
<dbReference type="InterPro" id="IPR047793">
    <property type="entry name" value="LiaF_C"/>
</dbReference>
<feature type="domain" description="LiaF transmembrane" evidence="4">
    <location>
        <begin position="12"/>
        <end position="114"/>
    </location>
</feature>
<dbReference type="Pfam" id="PF09922">
    <property type="entry name" value="LiaF-like_C"/>
    <property type="match status" value="1"/>
</dbReference>
<dbReference type="InterPro" id="IPR024425">
    <property type="entry name" value="LiaF-like_C"/>
</dbReference>
<dbReference type="Proteomes" id="UP001596528">
    <property type="component" value="Unassembled WGS sequence"/>
</dbReference>
<feature type="compositionally biased region" description="Low complexity" evidence="1">
    <location>
        <begin position="176"/>
        <end position="186"/>
    </location>
</feature>
<gene>
    <name evidence="5" type="primary">liaF</name>
    <name evidence="5" type="ORF">ACFQWB_08335</name>
</gene>
<dbReference type="InterPro" id="IPR054331">
    <property type="entry name" value="LiaF_TM"/>
</dbReference>
<sequence>MKNNWPGRMIPGLILITIGTLFLLERFGVPVPDIGTLIGTYWPVILIVIGLKALIGCNRRSNWVWGIALTMLGVVFLSNRVGWSADIDFGDIVKMAVPIVLIALGIRMLFGRRGNGGSDPVPPPFAGDGRGLDYGSRSEPDAPVWPDPSAKAAGTPIAGIPSELDERFPLEDEPADPAARPAAAEPNPERPTGETSPGGGGHAGTTDHSAPGGPPPYWTPPWKAFGDPHAAREARREWKQQRKEWKQRWREELHARHTPTWAQWGNHYGHRNGVEHRSSFIGDIRIGQSYWELKPLSISHFIGDTELDLTKAHIPDGETRVQVSAFIGDVKVYIPDDPEIEVVVRADSFIGDVTLPEAGPRQGRDCEKKVVFHISLFIGDVKVKRLS</sequence>
<feature type="region of interest" description="Disordered" evidence="1">
    <location>
        <begin position="117"/>
        <end position="219"/>
    </location>
</feature>
<evidence type="ECO:0000259" key="4">
    <source>
        <dbReference type="Pfam" id="PF22570"/>
    </source>
</evidence>
<proteinExistence type="predicted"/>
<protein>
    <submittedName>
        <fullName evidence="5">Cell wall-active antibiotics response protein LiaF</fullName>
    </submittedName>
</protein>
<evidence type="ECO:0000313" key="5">
    <source>
        <dbReference type="EMBL" id="MFC7749948.1"/>
    </source>
</evidence>
<evidence type="ECO:0000256" key="1">
    <source>
        <dbReference type="SAM" id="MobiDB-lite"/>
    </source>
</evidence>
<evidence type="ECO:0000259" key="3">
    <source>
        <dbReference type="Pfam" id="PF09922"/>
    </source>
</evidence>
<evidence type="ECO:0000256" key="2">
    <source>
        <dbReference type="SAM" id="Phobius"/>
    </source>
</evidence>
<feature type="transmembrane region" description="Helical" evidence="2">
    <location>
        <begin position="62"/>
        <end position="80"/>
    </location>
</feature>
<keyword evidence="6" id="KW-1185">Reference proteome</keyword>
<dbReference type="Pfam" id="PF22570">
    <property type="entry name" value="LiaF-TM"/>
    <property type="match status" value="1"/>
</dbReference>
<feature type="transmembrane region" description="Helical" evidence="2">
    <location>
        <begin position="38"/>
        <end position="55"/>
    </location>
</feature>
<keyword evidence="2" id="KW-0812">Transmembrane</keyword>
<feature type="transmembrane region" description="Helical" evidence="2">
    <location>
        <begin position="92"/>
        <end position="110"/>
    </location>
</feature>
<comment type="caution">
    <text evidence="5">The sequence shown here is derived from an EMBL/GenBank/DDBJ whole genome shotgun (WGS) entry which is preliminary data.</text>
</comment>
<organism evidence="5 6">
    <name type="scientific">Paenibacillus thermoaerophilus</name>
    <dbReference type="NCBI Taxonomy" id="1215385"/>
    <lineage>
        <taxon>Bacteria</taxon>
        <taxon>Bacillati</taxon>
        <taxon>Bacillota</taxon>
        <taxon>Bacilli</taxon>
        <taxon>Bacillales</taxon>
        <taxon>Paenibacillaceae</taxon>
        <taxon>Paenibacillus</taxon>
    </lineage>
</organism>
<evidence type="ECO:0000313" key="6">
    <source>
        <dbReference type="Proteomes" id="UP001596528"/>
    </source>
</evidence>
<dbReference type="RefSeq" id="WP_170209403.1">
    <property type="nucleotide sequence ID" value="NZ_JBHTGQ010000018.1"/>
</dbReference>
<keyword evidence="2" id="KW-0472">Membrane</keyword>